<dbReference type="EnsemblProtists" id="EOD09608">
    <property type="protein sequence ID" value="EOD09608"/>
    <property type="gene ID" value="EMIHUDRAFT_198149"/>
</dbReference>
<reference evidence="4" key="1">
    <citation type="journal article" date="2013" name="Nature">
        <title>Pan genome of the phytoplankton Emiliania underpins its global distribution.</title>
        <authorList>
            <person name="Read B.A."/>
            <person name="Kegel J."/>
            <person name="Klute M.J."/>
            <person name="Kuo A."/>
            <person name="Lefebvre S.C."/>
            <person name="Maumus F."/>
            <person name="Mayer C."/>
            <person name="Miller J."/>
            <person name="Monier A."/>
            <person name="Salamov A."/>
            <person name="Young J."/>
            <person name="Aguilar M."/>
            <person name="Claverie J.M."/>
            <person name="Frickenhaus S."/>
            <person name="Gonzalez K."/>
            <person name="Herman E.K."/>
            <person name="Lin Y.C."/>
            <person name="Napier J."/>
            <person name="Ogata H."/>
            <person name="Sarno A.F."/>
            <person name="Shmutz J."/>
            <person name="Schroeder D."/>
            <person name="de Vargas C."/>
            <person name="Verret F."/>
            <person name="von Dassow P."/>
            <person name="Valentin K."/>
            <person name="Van de Peer Y."/>
            <person name="Wheeler G."/>
            <person name="Dacks J.B."/>
            <person name="Delwiche C.F."/>
            <person name="Dyhrman S.T."/>
            <person name="Glockner G."/>
            <person name="John U."/>
            <person name="Richards T."/>
            <person name="Worden A.Z."/>
            <person name="Zhang X."/>
            <person name="Grigoriev I.V."/>
            <person name="Allen A.E."/>
            <person name="Bidle K."/>
            <person name="Borodovsky M."/>
            <person name="Bowler C."/>
            <person name="Brownlee C."/>
            <person name="Cock J.M."/>
            <person name="Elias M."/>
            <person name="Gladyshev V.N."/>
            <person name="Groth M."/>
            <person name="Guda C."/>
            <person name="Hadaegh A."/>
            <person name="Iglesias-Rodriguez M.D."/>
            <person name="Jenkins J."/>
            <person name="Jones B.M."/>
            <person name="Lawson T."/>
            <person name="Leese F."/>
            <person name="Lindquist E."/>
            <person name="Lobanov A."/>
            <person name="Lomsadze A."/>
            <person name="Malik S.B."/>
            <person name="Marsh M.E."/>
            <person name="Mackinder L."/>
            <person name="Mock T."/>
            <person name="Mueller-Roeber B."/>
            <person name="Pagarete A."/>
            <person name="Parker M."/>
            <person name="Probert I."/>
            <person name="Quesneville H."/>
            <person name="Raines C."/>
            <person name="Rensing S.A."/>
            <person name="Riano-Pachon D.M."/>
            <person name="Richier S."/>
            <person name="Rokitta S."/>
            <person name="Shiraiwa Y."/>
            <person name="Soanes D.M."/>
            <person name="van der Giezen M."/>
            <person name="Wahlund T.M."/>
            <person name="Williams B."/>
            <person name="Wilson W."/>
            <person name="Wolfe G."/>
            <person name="Wurch L.L."/>
        </authorList>
    </citation>
    <scope>NUCLEOTIDE SEQUENCE</scope>
</reference>
<accession>A0A0D3IEC3</accession>
<feature type="chain" id="PRO_5044291035" description="EF-hand domain-containing protein" evidence="2">
    <location>
        <begin position="20"/>
        <end position="1292"/>
    </location>
</feature>
<dbReference type="PaxDb" id="2903-EOD09608"/>
<feature type="signal peptide" evidence="2">
    <location>
        <begin position="1"/>
        <end position="19"/>
    </location>
</feature>
<keyword evidence="1" id="KW-0106">Calcium</keyword>
<keyword evidence="2" id="KW-0732">Signal</keyword>
<sequence>MEVYTCVLTLALLVARANGFSNTPWSGHAAAEALPPASVEPAPLFPSDLDIDGDGLISFDEALQLGQRLNCPGLHDSQNYPIMLLWTMTARDLNNDGVLNITEITESTHMVEGDHARFRSCLHKQRRSLHEQHDGTDRLYSYAVTVPRVIPRWPPIPPALPPETEFAYATYDSMHRLFFTLAKCLQRGPGGSAAPDGGEQWNCPATVTPADLKAFFQDVIIEFKSRGDFATVHPDAARTAVANVAGCARAANGKMYSQLVTAAALEIVSGAAGAAAFFLNAIPGLGLVVTAASISSGIASGMLKRKADELKGSLVQYISGMQDLAMEQFQLAPIQQWAAAHKSNSIFITKLLTSISDEYDSLVAFFSTLPIAVQTAMVENTQGRFEKFCPAPCSDPYSALSVPVIVEYIEMAGNPLIDLMSLPSGDVELANATADPSPEFGAVSISTAVVNKMLTDAGPLGETSVVHQMSQQVVALFTFPLLVKYAATSARAIIPYVRGGFSVVKAWTIGMTPIPRVNFGGRVMTTIASGGRRALAVFNPIARLPQSVANSAVVSAAAEYSRLASKAIASATGAVTVKFASLAKFVTRPVVAVKSALRAAVTTGPGAKITSFCTKYIGKAMKGLGVLVSAGIAVLGVIELVQAVDLYATFRTAIGEVATNLTATLNSLVADAQEVQQLMATDDSAFDGSESPPPPPLPKCADFLAPQGPGGHCWADTDTGGHCCTPDDFKPVGDAWVLTLVGDCMPAAVPCEILQVTTGMCQDLTQADYEAKAEGADCESDNECLSNNCGRAQAGDDNLQCCKAGCTSRSYWGYSYCYCMEPGTPCWSDAMCIPSGKGLCQGNGGGVRKGACFEQVDPGAGCSTNAQCANGNCGRMQAGTDNLVCCPDGCESRTYAANDYCYCMEPGTPCWSNAMCDGGPCSGNSWVTMGTCIRGEPPGAGCSRNTQCANGNCGRMQAGTDDLVCCPDGCESRTYAANDYCYCMGEATPCWSDAMCDGDMICRDNLGGLQQGTCFRPRGPGAGCSTNAQCANGNCGRMQAGTDDLVCCPDGCESRTYAANDYCYCMEPGTPCWSNAMCESGTCSGNSWVTMGTCIRGEPPGAGCSRNTQCANGNCGRMQAGTDDLVCCPDGCESRTYAANDYCYCMGEATPCWSDAMPGAGCSTNAQCANGNCGRMQAGTDDLVCCPDGCESRTYAANDYCYCMGEATPCWSDAMPGAGCSTNAQCANGNCGRMQAGTDDLVCCPYGCESRTYWANDYCYCMGEGKPCWSDAMCSSGTCKGNWGGLRKGNCA</sequence>
<protein>
    <recommendedName>
        <fullName evidence="5">EF-hand domain-containing protein</fullName>
    </recommendedName>
</protein>
<evidence type="ECO:0000256" key="2">
    <source>
        <dbReference type="SAM" id="SignalP"/>
    </source>
</evidence>
<dbReference type="KEGG" id="ehx:EMIHUDRAFT_198149"/>
<dbReference type="InterPro" id="IPR011992">
    <property type="entry name" value="EF-hand-dom_pair"/>
</dbReference>
<dbReference type="Proteomes" id="UP000013827">
    <property type="component" value="Unassembled WGS sequence"/>
</dbReference>
<dbReference type="GeneID" id="17255519"/>
<dbReference type="PROSITE" id="PS00018">
    <property type="entry name" value="EF_HAND_1"/>
    <property type="match status" value="1"/>
</dbReference>
<evidence type="ECO:0000313" key="3">
    <source>
        <dbReference type="EnsemblProtists" id="EOD09608"/>
    </source>
</evidence>
<evidence type="ECO:0008006" key="5">
    <source>
        <dbReference type="Google" id="ProtNLM"/>
    </source>
</evidence>
<dbReference type="RefSeq" id="XP_005762037.1">
    <property type="nucleotide sequence ID" value="XM_005761980.1"/>
</dbReference>
<evidence type="ECO:0000256" key="1">
    <source>
        <dbReference type="ARBA" id="ARBA00022837"/>
    </source>
</evidence>
<dbReference type="InterPro" id="IPR018247">
    <property type="entry name" value="EF_Hand_1_Ca_BS"/>
</dbReference>
<proteinExistence type="predicted"/>
<dbReference type="SUPFAM" id="SSF47473">
    <property type="entry name" value="EF-hand"/>
    <property type="match status" value="1"/>
</dbReference>
<name>A0A0D3IEC3_EMIH1</name>
<dbReference type="HOGENOM" id="CLU_262175_0_0_1"/>
<evidence type="ECO:0000313" key="4">
    <source>
        <dbReference type="Proteomes" id="UP000013827"/>
    </source>
</evidence>
<reference evidence="3" key="2">
    <citation type="submission" date="2024-10" db="UniProtKB">
        <authorList>
            <consortium name="EnsemblProtists"/>
        </authorList>
    </citation>
    <scope>IDENTIFICATION</scope>
</reference>
<organism evidence="3 4">
    <name type="scientific">Emiliania huxleyi (strain CCMP1516)</name>
    <dbReference type="NCBI Taxonomy" id="280463"/>
    <lineage>
        <taxon>Eukaryota</taxon>
        <taxon>Haptista</taxon>
        <taxon>Haptophyta</taxon>
        <taxon>Prymnesiophyceae</taxon>
        <taxon>Isochrysidales</taxon>
        <taxon>Noelaerhabdaceae</taxon>
        <taxon>Emiliania</taxon>
    </lineage>
</organism>
<keyword evidence="4" id="KW-1185">Reference proteome</keyword>